<keyword evidence="4" id="KW-1185">Reference proteome</keyword>
<keyword evidence="1" id="KW-0175">Coiled coil</keyword>
<dbReference type="CDD" id="cd17242">
    <property type="entry name" value="MobM_relaxase"/>
    <property type="match status" value="1"/>
</dbReference>
<sequence>MGEDIKTAYMRHPVVLRMLGLFPADLGGYELHRRRKGGDLGHVDETRSNLNRRLIGGEDWAQRAIAEIEHMRVENFAKELERLKKRRRKAELAKRVVEGPKDPWRGTRHGPLREVIITAHQDWFASIDLRNMDDLFGESREDRFEQIAVAWLKDSFGEDVIHARADLDETTYHIHAIVMPRSETKDGRKMLQPSKHPLIKDYEKAQDSVGVWFAELGLKRGEKRKQALRAAVQKHREEQEVQDKDVEMPVELPQHVEHVSPREWREKKERQLAGREARVGEREKEAATNIKIANAVAAGDPKVLEEIARRQGKSFAASLFGKAFTTLRRKAREEARQEARAEVQSHFEEIKAADDAIVQAAAALPEAARKKIVEARKSLVGRITALKRAVHKGTKSDPKDGPEI</sequence>
<name>A0A1I4HLA5_9RHOB</name>
<dbReference type="Proteomes" id="UP000198851">
    <property type="component" value="Unassembled WGS sequence"/>
</dbReference>
<protein>
    <submittedName>
        <fullName evidence="3">Plasmid recombination enzyme</fullName>
    </submittedName>
</protein>
<dbReference type="Pfam" id="PF01076">
    <property type="entry name" value="Mob_Pre"/>
    <property type="match status" value="1"/>
</dbReference>
<dbReference type="STRING" id="1280847.SAMN04488036_11433"/>
<evidence type="ECO:0000313" key="4">
    <source>
        <dbReference type="Proteomes" id="UP000198851"/>
    </source>
</evidence>
<evidence type="ECO:0000313" key="3">
    <source>
        <dbReference type="EMBL" id="SFL43019.1"/>
    </source>
</evidence>
<dbReference type="GO" id="GO:0003677">
    <property type="term" value="F:DNA binding"/>
    <property type="evidence" value="ECO:0007669"/>
    <property type="project" value="InterPro"/>
</dbReference>
<proteinExistence type="predicted"/>
<dbReference type="GO" id="GO:0006310">
    <property type="term" value="P:DNA recombination"/>
    <property type="evidence" value="ECO:0007669"/>
    <property type="project" value="InterPro"/>
</dbReference>
<dbReference type="EMBL" id="FOSZ01000014">
    <property type="protein sequence ID" value="SFL43019.1"/>
    <property type="molecule type" value="Genomic_DNA"/>
</dbReference>
<organism evidence="3 4">
    <name type="scientific">Shimia haliotis</name>
    <dbReference type="NCBI Taxonomy" id="1280847"/>
    <lineage>
        <taxon>Bacteria</taxon>
        <taxon>Pseudomonadati</taxon>
        <taxon>Pseudomonadota</taxon>
        <taxon>Alphaproteobacteria</taxon>
        <taxon>Rhodobacterales</taxon>
        <taxon>Roseobacteraceae</taxon>
    </lineage>
</organism>
<dbReference type="RefSeq" id="WP_093326167.1">
    <property type="nucleotide sequence ID" value="NZ_FOSZ01000014.1"/>
</dbReference>
<reference evidence="4" key="1">
    <citation type="submission" date="2016-10" db="EMBL/GenBank/DDBJ databases">
        <authorList>
            <person name="Varghese N."/>
            <person name="Submissions S."/>
        </authorList>
    </citation>
    <scope>NUCLEOTIDE SEQUENCE [LARGE SCALE GENOMIC DNA]</scope>
    <source>
        <strain evidence="4">DSM 28453</strain>
    </source>
</reference>
<dbReference type="OrthoDB" id="7586183at2"/>
<evidence type="ECO:0000256" key="2">
    <source>
        <dbReference type="SAM" id="MobiDB-lite"/>
    </source>
</evidence>
<accession>A0A1I4HLA5</accession>
<evidence type="ECO:0000256" key="1">
    <source>
        <dbReference type="SAM" id="Coils"/>
    </source>
</evidence>
<dbReference type="AlphaFoldDB" id="A0A1I4HLA5"/>
<feature type="region of interest" description="Disordered" evidence="2">
    <location>
        <begin position="259"/>
        <end position="281"/>
    </location>
</feature>
<dbReference type="Gene3D" id="3.30.930.30">
    <property type="match status" value="1"/>
</dbReference>
<gene>
    <name evidence="3" type="ORF">SAMN04488036_11433</name>
</gene>
<dbReference type="InterPro" id="IPR001668">
    <property type="entry name" value="Mob_Pre"/>
</dbReference>
<feature type="coiled-coil region" evidence="1">
    <location>
        <begin position="66"/>
        <end position="93"/>
    </location>
</feature>